<reference evidence="9 10" key="1">
    <citation type="submission" date="2024-06" db="EMBL/GenBank/DDBJ databases">
        <authorList>
            <person name="Lee S.D."/>
        </authorList>
    </citation>
    <scope>NUCLEOTIDE SEQUENCE [LARGE SCALE GENOMIC DNA]</scope>
    <source>
        <strain evidence="9 10">N1-10</strain>
    </source>
</reference>
<keyword evidence="4 7" id="KW-0812">Transmembrane</keyword>
<proteinExistence type="inferred from homology"/>
<comment type="caution">
    <text evidence="9">The sequence shown here is derived from an EMBL/GenBank/DDBJ whole genome shotgun (WGS) entry which is preliminary data.</text>
</comment>
<dbReference type="PANTHER" id="PTHR30193">
    <property type="entry name" value="ABC TRANSPORTER PERMEASE PROTEIN"/>
    <property type="match status" value="1"/>
</dbReference>
<keyword evidence="10" id="KW-1185">Reference proteome</keyword>
<dbReference type="Gene3D" id="1.10.3720.10">
    <property type="entry name" value="MetI-like"/>
    <property type="match status" value="1"/>
</dbReference>
<dbReference type="RefSeq" id="WP_380566151.1">
    <property type="nucleotide sequence ID" value="NZ_JBEUKS010000007.1"/>
</dbReference>
<evidence type="ECO:0000256" key="5">
    <source>
        <dbReference type="ARBA" id="ARBA00022989"/>
    </source>
</evidence>
<protein>
    <submittedName>
        <fullName evidence="9">Sugar ABC transporter permease</fullName>
    </submittedName>
</protein>
<organism evidence="9 10">
    <name type="scientific">Streptacidiphilus jeojiensis</name>
    <dbReference type="NCBI Taxonomy" id="3229225"/>
    <lineage>
        <taxon>Bacteria</taxon>
        <taxon>Bacillati</taxon>
        <taxon>Actinomycetota</taxon>
        <taxon>Actinomycetes</taxon>
        <taxon>Kitasatosporales</taxon>
        <taxon>Streptomycetaceae</taxon>
        <taxon>Streptacidiphilus</taxon>
    </lineage>
</organism>
<feature type="domain" description="ABC transmembrane type-1" evidence="8">
    <location>
        <begin position="99"/>
        <end position="315"/>
    </location>
</feature>
<feature type="transmembrane region" description="Helical" evidence="7">
    <location>
        <begin position="194"/>
        <end position="215"/>
    </location>
</feature>
<keyword evidence="5 7" id="KW-1133">Transmembrane helix</keyword>
<dbReference type="InterPro" id="IPR000515">
    <property type="entry name" value="MetI-like"/>
</dbReference>
<dbReference type="InterPro" id="IPR051393">
    <property type="entry name" value="ABC_transporter_permease"/>
</dbReference>
<comment type="subcellular location">
    <subcellularLocation>
        <location evidence="1 7">Cell membrane</location>
        <topology evidence="1 7">Multi-pass membrane protein</topology>
    </subcellularLocation>
</comment>
<keyword evidence="6 7" id="KW-0472">Membrane</keyword>
<evidence type="ECO:0000256" key="2">
    <source>
        <dbReference type="ARBA" id="ARBA00022448"/>
    </source>
</evidence>
<dbReference type="SUPFAM" id="SSF161098">
    <property type="entry name" value="MetI-like"/>
    <property type="match status" value="1"/>
</dbReference>
<evidence type="ECO:0000256" key="1">
    <source>
        <dbReference type="ARBA" id="ARBA00004651"/>
    </source>
</evidence>
<dbReference type="PANTHER" id="PTHR30193:SF18">
    <property type="entry name" value="OSMOPROTECTIVE COMPOUNDS UPTAKE PERMEASE PROTEIN GGTC"/>
    <property type="match status" value="1"/>
</dbReference>
<dbReference type="Proteomes" id="UP001592581">
    <property type="component" value="Unassembled WGS sequence"/>
</dbReference>
<dbReference type="CDD" id="cd06261">
    <property type="entry name" value="TM_PBP2"/>
    <property type="match status" value="1"/>
</dbReference>
<dbReference type="PROSITE" id="PS50928">
    <property type="entry name" value="ABC_TM1"/>
    <property type="match status" value="1"/>
</dbReference>
<feature type="transmembrane region" description="Helical" evidence="7">
    <location>
        <begin position="103"/>
        <end position="124"/>
    </location>
</feature>
<evidence type="ECO:0000256" key="3">
    <source>
        <dbReference type="ARBA" id="ARBA00022475"/>
    </source>
</evidence>
<feature type="transmembrane region" description="Helical" evidence="7">
    <location>
        <begin position="248"/>
        <end position="270"/>
    </location>
</feature>
<accession>A0ABV6XRY1</accession>
<dbReference type="EMBL" id="JBEUKS010000007">
    <property type="protein sequence ID" value="MFC1440684.1"/>
    <property type="molecule type" value="Genomic_DNA"/>
</dbReference>
<evidence type="ECO:0000256" key="4">
    <source>
        <dbReference type="ARBA" id="ARBA00022692"/>
    </source>
</evidence>
<evidence type="ECO:0000256" key="6">
    <source>
        <dbReference type="ARBA" id="ARBA00023136"/>
    </source>
</evidence>
<keyword evidence="2 7" id="KW-0813">Transport</keyword>
<feature type="transmembrane region" description="Helical" evidence="7">
    <location>
        <begin position="6"/>
        <end position="26"/>
    </location>
</feature>
<dbReference type="Pfam" id="PF00528">
    <property type="entry name" value="BPD_transp_1"/>
    <property type="match status" value="1"/>
</dbReference>
<sequence length="325" mass="35620">MTLPTTALLAAGVTVGVPVALFGYLWTVEKALTPFSERTRRRFRPWAWLAPALILIGVFLFYPMLNTVLLSFRDADSGRWAGLANFRYLLDDGEAHSALRNSLMWVVLLTAGCLLFGLAIALLADRVRYEVGVKSIVVMPTAVSFVAGAVIWKFMFDYQPAGFAQTGTLNAAWTTVSRQPPVAWLVDTSTNNSALITVGIWMTTGFATVIISAALKMVPAELTEAARIDGANSWQLLRHVLLPQLRPTLTVVATLLAISAFKAFDVVYVMTNGNYHTDVIANLLYQQLFINQDFGRASAVAVLLTAVISPILAINVRTLRREGRE</sequence>
<keyword evidence="3" id="KW-1003">Cell membrane</keyword>
<gene>
    <name evidence="9" type="ORF">ABUW04_20705</name>
</gene>
<evidence type="ECO:0000256" key="7">
    <source>
        <dbReference type="RuleBase" id="RU363032"/>
    </source>
</evidence>
<evidence type="ECO:0000313" key="10">
    <source>
        <dbReference type="Proteomes" id="UP001592581"/>
    </source>
</evidence>
<name>A0ABV6XRY1_9ACTN</name>
<feature type="transmembrane region" description="Helical" evidence="7">
    <location>
        <begin position="46"/>
        <end position="65"/>
    </location>
</feature>
<comment type="similarity">
    <text evidence="7">Belongs to the binding-protein-dependent transport system permease family.</text>
</comment>
<feature type="transmembrane region" description="Helical" evidence="7">
    <location>
        <begin position="294"/>
        <end position="316"/>
    </location>
</feature>
<dbReference type="InterPro" id="IPR035906">
    <property type="entry name" value="MetI-like_sf"/>
</dbReference>
<evidence type="ECO:0000313" key="9">
    <source>
        <dbReference type="EMBL" id="MFC1440684.1"/>
    </source>
</evidence>
<evidence type="ECO:0000259" key="8">
    <source>
        <dbReference type="PROSITE" id="PS50928"/>
    </source>
</evidence>
<feature type="transmembrane region" description="Helical" evidence="7">
    <location>
        <begin position="136"/>
        <end position="155"/>
    </location>
</feature>